<sequence length="83" mass="9362">MSGHHVLRSRGRIRSRTPVLGSASLAKELLFISTSTVARKREDRDANRIEEVADKLYWGGRRGAAATHLRLRPSDLHGKQHHL</sequence>
<proteinExistence type="predicted"/>
<evidence type="ECO:0000313" key="1">
    <source>
        <dbReference type="EMBL" id="KAK1652727.1"/>
    </source>
</evidence>
<reference evidence="1" key="1">
    <citation type="submission" date="2023-07" db="EMBL/GenBank/DDBJ databases">
        <title>A chromosome-level genome assembly of Lolium multiflorum.</title>
        <authorList>
            <person name="Chen Y."/>
            <person name="Copetti D."/>
            <person name="Kolliker R."/>
            <person name="Studer B."/>
        </authorList>
    </citation>
    <scope>NUCLEOTIDE SEQUENCE</scope>
    <source>
        <strain evidence="1">02402/16</strain>
        <tissue evidence="1">Leaf</tissue>
    </source>
</reference>
<protein>
    <submittedName>
        <fullName evidence="1">Uncharacterized protein</fullName>
    </submittedName>
</protein>
<comment type="caution">
    <text evidence="1">The sequence shown here is derived from an EMBL/GenBank/DDBJ whole genome shotgun (WGS) entry which is preliminary data.</text>
</comment>
<gene>
    <name evidence="1" type="ORF">QYE76_070532</name>
</gene>
<evidence type="ECO:0000313" key="2">
    <source>
        <dbReference type="Proteomes" id="UP001231189"/>
    </source>
</evidence>
<organism evidence="1 2">
    <name type="scientific">Lolium multiflorum</name>
    <name type="common">Italian ryegrass</name>
    <name type="synonym">Lolium perenne subsp. multiflorum</name>
    <dbReference type="NCBI Taxonomy" id="4521"/>
    <lineage>
        <taxon>Eukaryota</taxon>
        <taxon>Viridiplantae</taxon>
        <taxon>Streptophyta</taxon>
        <taxon>Embryophyta</taxon>
        <taxon>Tracheophyta</taxon>
        <taxon>Spermatophyta</taxon>
        <taxon>Magnoliopsida</taxon>
        <taxon>Liliopsida</taxon>
        <taxon>Poales</taxon>
        <taxon>Poaceae</taxon>
        <taxon>BOP clade</taxon>
        <taxon>Pooideae</taxon>
        <taxon>Poodae</taxon>
        <taxon>Poeae</taxon>
        <taxon>Poeae Chloroplast Group 2 (Poeae type)</taxon>
        <taxon>Loliodinae</taxon>
        <taxon>Loliinae</taxon>
        <taxon>Lolium</taxon>
    </lineage>
</organism>
<accession>A0AAD8WFY6</accession>
<keyword evidence="2" id="KW-1185">Reference proteome</keyword>
<name>A0AAD8WFY6_LOLMU</name>
<dbReference type="EMBL" id="JAUUTY010000004">
    <property type="protein sequence ID" value="KAK1652727.1"/>
    <property type="molecule type" value="Genomic_DNA"/>
</dbReference>
<dbReference type="AlphaFoldDB" id="A0AAD8WFY6"/>
<dbReference type="Proteomes" id="UP001231189">
    <property type="component" value="Unassembled WGS sequence"/>
</dbReference>